<protein>
    <recommendedName>
        <fullName evidence="3">USP domain-containing protein</fullName>
    </recommendedName>
</protein>
<accession>A0ABS8VSJ5</accession>
<sequence>MMLTRAGTASKACTDVSDTTSGGPLTINPAANVEMGTGAGNQILTTLVIVQHQPIGLGTASAVSGGRHKHFLSLNRHKFYGSHTEDSLWYFIDENFKDLKTMSTHGYKVVEFVTYQLKNETHA</sequence>
<dbReference type="EMBL" id="JACEIK010005966">
    <property type="protein sequence ID" value="MCE0482534.1"/>
    <property type="molecule type" value="Genomic_DNA"/>
</dbReference>
<reference evidence="1 2" key="1">
    <citation type="journal article" date="2021" name="BMC Genomics">
        <title>Datura genome reveals duplications of psychoactive alkaloid biosynthetic genes and high mutation rate following tissue culture.</title>
        <authorList>
            <person name="Rajewski A."/>
            <person name="Carter-House D."/>
            <person name="Stajich J."/>
            <person name="Litt A."/>
        </authorList>
    </citation>
    <scope>NUCLEOTIDE SEQUENCE [LARGE SCALE GENOMIC DNA]</scope>
    <source>
        <strain evidence="1">AR-01</strain>
    </source>
</reference>
<evidence type="ECO:0008006" key="3">
    <source>
        <dbReference type="Google" id="ProtNLM"/>
    </source>
</evidence>
<evidence type="ECO:0000313" key="1">
    <source>
        <dbReference type="EMBL" id="MCE0482534.1"/>
    </source>
</evidence>
<comment type="caution">
    <text evidence="1">The sequence shown here is derived from an EMBL/GenBank/DDBJ whole genome shotgun (WGS) entry which is preliminary data.</text>
</comment>
<keyword evidence="2" id="KW-1185">Reference proteome</keyword>
<evidence type="ECO:0000313" key="2">
    <source>
        <dbReference type="Proteomes" id="UP000823775"/>
    </source>
</evidence>
<gene>
    <name evidence="1" type="ORF">HAX54_041363</name>
</gene>
<name>A0ABS8VSJ5_DATST</name>
<proteinExistence type="predicted"/>
<dbReference type="Proteomes" id="UP000823775">
    <property type="component" value="Unassembled WGS sequence"/>
</dbReference>
<organism evidence="1 2">
    <name type="scientific">Datura stramonium</name>
    <name type="common">Jimsonweed</name>
    <name type="synonym">Common thornapple</name>
    <dbReference type="NCBI Taxonomy" id="4076"/>
    <lineage>
        <taxon>Eukaryota</taxon>
        <taxon>Viridiplantae</taxon>
        <taxon>Streptophyta</taxon>
        <taxon>Embryophyta</taxon>
        <taxon>Tracheophyta</taxon>
        <taxon>Spermatophyta</taxon>
        <taxon>Magnoliopsida</taxon>
        <taxon>eudicotyledons</taxon>
        <taxon>Gunneridae</taxon>
        <taxon>Pentapetalae</taxon>
        <taxon>asterids</taxon>
        <taxon>lamiids</taxon>
        <taxon>Solanales</taxon>
        <taxon>Solanaceae</taxon>
        <taxon>Solanoideae</taxon>
        <taxon>Datureae</taxon>
        <taxon>Datura</taxon>
    </lineage>
</organism>